<protein>
    <submittedName>
        <fullName evidence="1">Uncharacterized protein</fullName>
    </submittedName>
</protein>
<proteinExistence type="predicted"/>
<accession>A0A645GPM9</accession>
<organism evidence="1">
    <name type="scientific">bioreactor metagenome</name>
    <dbReference type="NCBI Taxonomy" id="1076179"/>
    <lineage>
        <taxon>unclassified sequences</taxon>
        <taxon>metagenomes</taxon>
        <taxon>ecological metagenomes</taxon>
    </lineage>
</organism>
<comment type="caution">
    <text evidence="1">The sequence shown here is derived from an EMBL/GenBank/DDBJ whole genome shotgun (WGS) entry which is preliminary data.</text>
</comment>
<dbReference type="EMBL" id="VSSQ01077913">
    <property type="protein sequence ID" value="MPN27872.1"/>
    <property type="molecule type" value="Genomic_DNA"/>
</dbReference>
<name>A0A645GPM9_9ZZZZ</name>
<gene>
    <name evidence="1" type="ORF">SDC9_175306</name>
</gene>
<sequence>MEQKTLFEIPIYAMSEKEFNKRWDKKKAKIYDMFISHGHTDKSAKSGISTLCFPRCVWKYNQIIGFIKISVSRHDVWFDIYSSLDKKYYADSKQKHFIQDILANGTHFYVSNQSNDGIKQTIREWLKYIEKEHLQKSFYVDYSTFNNIFNHVNIEQIMKTL</sequence>
<dbReference type="AlphaFoldDB" id="A0A645GPM9"/>
<reference evidence="1" key="1">
    <citation type="submission" date="2019-08" db="EMBL/GenBank/DDBJ databases">
        <authorList>
            <person name="Kucharzyk K."/>
            <person name="Murdoch R.W."/>
            <person name="Higgins S."/>
            <person name="Loffler F."/>
        </authorList>
    </citation>
    <scope>NUCLEOTIDE SEQUENCE</scope>
</reference>
<evidence type="ECO:0000313" key="1">
    <source>
        <dbReference type="EMBL" id="MPN27872.1"/>
    </source>
</evidence>